<keyword evidence="1" id="KW-0645">Protease</keyword>
<evidence type="ECO:0000259" key="3">
    <source>
        <dbReference type="Pfam" id="PF07364"/>
    </source>
</evidence>
<dbReference type="InterPro" id="IPR010799">
    <property type="entry name" value="MlrC_C"/>
</dbReference>
<comment type="caution">
    <text evidence="4">The sequence shown here is derived from an EMBL/GenBank/DDBJ whole genome shotgun (WGS) entry which is preliminary data.</text>
</comment>
<feature type="domain" description="Microcystin LR degradation protein MlrC N-terminal" evidence="3">
    <location>
        <begin position="2"/>
        <end position="290"/>
    </location>
</feature>
<dbReference type="Pfam" id="PF07171">
    <property type="entry name" value="MlrC_C"/>
    <property type="match status" value="1"/>
</dbReference>
<keyword evidence="5" id="KW-1185">Reference proteome</keyword>
<comment type="function">
    <text evidence="1">Involved in peptidolytic degradation of cyclic heptapeptide hepatotoxin microcystin (MC).</text>
</comment>
<sequence length="503" mass="54742">MRLLLAMMKHETNTFSPVETKIERFARRGDQPLRGQEAIDAYRGTGTVLGGFMAVAEESGAEIEVAIAAEAWPSGPVDDEAYRIMTDAICDAVERGGWDGILLDLHGAMVTESLEDGEGSLLARVRALAPTTPVAVGLDMHSNIYDAIVANSDVVAGYQTYPHIDMFETGQRAARALVAKIRGEVRPVQAWDNNPMLPHVMRQGTDDHPNGMLQARAQEMENLPGVLAVSLFVGFPHADIRDAGLSVVVVTDNDRALAERLRDELLDSAWKERAAFVYHPEPLAASVGRAKELPKDVTQGPIILLDHYDNAASGGTMDTTAVLAEILRQELENVAAFAIFDPEAVQQAVAAGIGESVTLSIGGKLPMPSIPVDSKPLEVTGRVKTISEGRYRNKGPMYAGVAMDMGTAVVLDTGRVEIVIISRHVEPHDINVLLSLGIDPMQKRYIMLKSRIHWRAGLKHIARDIIECAGVGVCTSDYSQLNFTKVRRPIYPLDDIQDRSTTN</sequence>
<dbReference type="PIRSF" id="PIRSF012702">
    <property type="entry name" value="UCP012702"/>
    <property type="match status" value="1"/>
</dbReference>
<dbReference type="Proteomes" id="UP001215503">
    <property type="component" value="Unassembled WGS sequence"/>
</dbReference>
<organism evidence="4 5">
    <name type="scientific">Aquibaculum arenosum</name>
    <dbReference type="NCBI Taxonomy" id="3032591"/>
    <lineage>
        <taxon>Bacteria</taxon>
        <taxon>Pseudomonadati</taxon>
        <taxon>Pseudomonadota</taxon>
        <taxon>Alphaproteobacteria</taxon>
        <taxon>Rhodospirillales</taxon>
        <taxon>Rhodovibrionaceae</taxon>
        <taxon>Aquibaculum</taxon>
    </lineage>
</organism>
<reference evidence="4 5" key="1">
    <citation type="submission" date="2023-03" db="EMBL/GenBank/DDBJ databases">
        <title>Fodinicurvata sp. CAU 1616 isolated from sea sendiment.</title>
        <authorList>
            <person name="Kim W."/>
        </authorList>
    </citation>
    <scope>NUCLEOTIDE SEQUENCE [LARGE SCALE GENOMIC DNA]</scope>
    <source>
        <strain evidence="4 5">CAU 1616</strain>
    </source>
</reference>
<evidence type="ECO:0000259" key="2">
    <source>
        <dbReference type="Pfam" id="PF07171"/>
    </source>
</evidence>
<dbReference type="InterPro" id="IPR015995">
    <property type="entry name" value="MlrC_N"/>
</dbReference>
<comment type="similarity">
    <text evidence="1">Belongs to the peptidase M81 family.</text>
</comment>
<comment type="cofactor">
    <cofactor evidence="1">
        <name>Zn(2+)</name>
        <dbReference type="ChEBI" id="CHEBI:29105"/>
    </cofactor>
    <text evidence="1">Binds 1 zinc ion per subunit.</text>
</comment>
<keyword evidence="1" id="KW-0482">Metalloprotease</keyword>
<name>A0ABT5YJG6_9PROT</name>
<dbReference type="Pfam" id="PF07364">
    <property type="entry name" value="DUF1485"/>
    <property type="match status" value="1"/>
</dbReference>
<dbReference type="EMBL" id="JARHUD010000002">
    <property type="protein sequence ID" value="MDF2095083.1"/>
    <property type="molecule type" value="Genomic_DNA"/>
</dbReference>
<feature type="domain" description="Microcystin LR degradation protein MlrC C-terminal" evidence="2">
    <location>
        <begin position="304"/>
        <end position="485"/>
    </location>
</feature>
<proteinExistence type="inferred from homology"/>
<dbReference type="InterPro" id="IPR009197">
    <property type="entry name" value="MlrC"/>
</dbReference>
<gene>
    <name evidence="4" type="ORF">P2G67_03740</name>
</gene>
<protein>
    <recommendedName>
        <fullName evidence="1">Microcystinase C</fullName>
        <shortName evidence="1">MlrC</shortName>
    </recommendedName>
</protein>
<accession>A0ABT5YJG6</accession>
<evidence type="ECO:0000313" key="4">
    <source>
        <dbReference type="EMBL" id="MDF2095083.1"/>
    </source>
</evidence>
<evidence type="ECO:0000313" key="5">
    <source>
        <dbReference type="Proteomes" id="UP001215503"/>
    </source>
</evidence>
<keyword evidence="1" id="KW-0378">Hydrolase</keyword>
<evidence type="ECO:0000256" key="1">
    <source>
        <dbReference type="PIRNR" id="PIRNR012702"/>
    </source>
</evidence>
<dbReference type="RefSeq" id="WP_275820165.1">
    <property type="nucleotide sequence ID" value="NZ_JARHUD010000002.1"/>
</dbReference>
<keyword evidence="1" id="KW-0479">Metal-binding</keyword>